<proteinExistence type="predicted"/>
<accession>A0A2P8CY16</accession>
<reference evidence="2 3" key="1">
    <citation type="submission" date="2018-03" db="EMBL/GenBank/DDBJ databases">
        <title>Genomic Encyclopedia of Type Strains, Phase III (KMG-III): the genomes of soil and plant-associated and newly described type strains.</title>
        <authorList>
            <person name="Whitman W."/>
        </authorList>
    </citation>
    <scope>NUCLEOTIDE SEQUENCE [LARGE SCALE GENOMIC DNA]</scope>
    <source>
        <strain evidence="2 3">CGMCC 1.12700</strain>
    </source>
</reference>
<evidence type="ECO:0000256" key="1">
    <source>
        <dbReference type="SAM" id="SignalP"/>
    </source>
</evidence>
<protein>
    <recommendedName>
        <fullName evidence="4">Lipoprotein</fullName>
    </recommendedName>
</protein>
<feature type="signal peptide" evidence="1">
    <location>
        <begin position="1"/>
        <end position="25"/>
    </location>
</feature>
<sequence>MKKIHKIWAVAIVGAMFCLTMQSCASSRNKYGCPERIQALVHVLTQK</sequence>
<dbReference type="PROSITE" id="PS51257">
    <property type="entry name" value="PROKAR_LIPOPROTEIN"/>
    <property type="match status" value="1"/>
</dbReference>
<dbReference type="AlphaFoldDB" id="A0A2P8CY16"/>
<dbReference type="Proteomes" id="UP000240572">
    <property type="component" value="Unassembled WGS sequence"/>
</dbReference>
<evidence type="ECO:0000313" key="3">
    <source>
        <dbReference type="Proteomes" id="UP000240572"/>
    </source>
</evidence>
<feature type="chain" id="PRO_5015159581" description="Lipoprotein" evidence="1">
    <location>
        <begin position="26"/>
        <end position="47"/>
    </location>
</feature>
<keyword evidence="1" id="KW-0732">Signal</keyword>
<gene>
    <name evidence="2" type="ORF">B0I18_110161</name>
</gene>
<dbReference type="EMBL" id="PYGD01000010">
    <property type="protein sequence ID" value="PSK89860.1"/>
    <property type="molecule type" value="Genomic_DNA"/>
</dbReference>
<keyword evidence="3" id="KW-1185">Reference proteome</keyword>
<evidence type="ECO:0008006" key="4">
    <source>
        <dbReference type="Google" id="ProtNLM"/>
    </source>
</evidence>
<comment type="caution">
    <text evidence="2">The sequence shown here is derived from an EMBL/GenBank/DDBJ whole genome shotgun (WGS) entry which is preliminary data.</text>
</comment>
<name>A0A2P8CY16_9BACT</name>
<organism evidence="2 3">
    <name type="scientific">Taibaiella chishuiensis</name>
    <dbReference type="NCBI Taxonomy" id="1434707"/>
    <lineage>
        <taxon>Bacteria</taxon>
        <taxon>Pseudomonadati</taxon>
        <taxon>Bacteroidota</taxon>
        <taxon>Chitinophagia</taxon>
        <taxon>Chitinophagales</taxon>
        <taxon>Chitinophagaceae</taxon>
        <taxon>Taibaiella</taxon>
    </lineage>
</organism>
<evidence type="ECO:0000313" key="2">
    <source>
        <dbReference type="EMBL" id="PSK89860.1"/>
    </source>
</evidence>